<dbReference type="GO" id="GO:0016614">
    <property type="term" value="F:oxidoreductase activity, acting on CH-OH group of donors"/>
    <property type="evidence" value="ECO:0007669"/>
    <property type="project" value="InterPro"/>
</dbReference>
<feature type="compositionally biased region" description="Low complexity" evidence="3">
    <location>
        <begin position="7"/>
        <end position="16"/>
    </location>
</feature>
<keyword evidence="7" id="KW-1185">Reference proteome</keyword>
<dbReference type="PROSITE" id="PS00623">
    <property type="entry name" value="GMC_OXRED_1"/>
    <property type="match status" value="1"/>
</dbReference>
<dbReference type="STRING" id="7260.B4MTA0"/>
<dbReference type="Pfam" id="PF05199">
    <property type="entry name" value="GMC_oxred_C"/>
    <property type="match status" value="1"/>
</dbReference>
<feature type="region of interest" description="Disordered" evidence="3">
    <location>
        <begin position="214"/>
        <end position="273"/>
    </location>
</feature>
<dbReference type="HOGENOM" id="CLU_002865_3_0_1"/>
<dbReference type="eggNOG" id="KOG1238">
    <property type="taxonomic scope" value="Eukaryota"/>
</dbReference>
<dbReference type="InterPro" id="IPR036188">
    <property type="entry name" value="FAD/NAD-bd_sf"/>
</dbReference>
<evidence type="ECO:0000259" key="4">
    <source>
        <dbReference type="PROSITE" id="PS00623"/>
    </source>
</evidence>
<reference evidence="6 7" key="1">
    <citation type="journal article" date="2007" name="Nature">
        <title>Evolution of genes and genomes on the Drosophila phylogeny.</title>
        <authorList>
            <consortium name="Drosophila 12 Genomes Consortium"/>
            <person name="Clark A.G."/>
            <person name="Eisen M.B."/>
            <person name="Smith D.R."/>
            <person name="Bergman C.M."/>
            <person name="Oliver B."/>
            <person name="Markow T.A."/>
            <person name="Kaufman T.C."/>
            <person name="Kellis M."/>
            <person name="Gelbart W."/>
            <person name="Iyer V.N."/>
            <person name="Pollard D.A."/>
            <person name="Sackton T.B."/>
            <person name="Larracuente A.M."/>
            <person name="Singh N.D."/>
            <person name="Abad J.P."/>
            <person name="Abt D.N."/>
            <person name="Adryan B."/>
            <person name="Aguade M."/>
            <person name="Akashi H."/>
            <person name="Anderson W.W."/>
            <person name="Aquadro C.F."/>
            <person name="Ardell D.H."/>
            <person name="Arguello R."/>
            <person name="Artieri C.G."/>
            <person name="Barbash D.A."/>
            <person name="Barker D."/>
            <person name="Barsanti P."/>
            <person name="Batterham P."/>
            <person name="Batzoglou S."/>
            <person name="Begun D."/>
            <person name="Bhutkar A."/>
            <person name="Blanco E."/>
            <person name="Bosak S.A."/>
            <person name="Bradley R.K."/>
            <person name="Brand A.D."/>
            <person name="Brent M.R."/>
            <person name="Brooks A.N."/>
            <person name="Brown R.H."/>
            <person name="Butlin R.K."/>
            <person name="Caggese C."/>
            <person name="Calvi B.R."/>
            <person name="Bernardo de Carvalho A."/>
            <person name="Caspi A."/>
            <person name="Castrezana S."/>
            <person name="Celniker S.E."/>
            <person name="Chang J.L."/>
            <person name="Chapple C."/>
            <person name="Chatterji S."/>
            <person name="Chinwalla A."/>
            <person name="Civetta A."/>
            <person name="Clifton S.W."/>
            <person name="Comeron J.M."/>
            <person name="Costello J.C."/>
            <person name="Coyne J.A."/>
            <person name="Daub J."/>
            <person name="David R.G."/>
            <person name="Delcher A.L."/>
            <person name="Delehaunty K."/>
            <person name="Do C.B."/>
            <person name="Ebling H."/>
            <person name="Edwards K."/>
            <person name="Eickbush T."/>
            <person name="Evans J.D."/>
            <person name="Filipski A."/>
            <person name="Findeiss S."/>
            <person name="Freyhult E."/>
            <person name="Fulton L."/>
            <person name="Fulton R."/>
            <person name="Garcia A.C."/>
            <person name="Gardiner A."/>
            <person name="Garfield D.A."/>
            <person name="Garvin B.E."/>
            <person name="Gibson G."/>
            <person name="Gilbert D."/>
            <person name="Gnerre S."/>
            <person name="Godfrey J."/>
            <person name="Good R."/>
            <person name="Gotea V."/>
            <person name="Gravely B."/>
            <person name="Greenberg A.J."/>
            <person name="Griffiths-Jones S."/>
            <person name="Gross S."/>
            <person name="Guigo R."/>
            <person name="Gustafson E.A."/>
            <person name="Haerty W."/>
            <person name="Hahn M.W."/>
            <person name="Halligan D.L."/>
            <person name="Halpern A.L."/>
            <person name="Halter G.M."/>
            <person name="Han M.V."/>
            <person name="Heger A."/>
            <person name="Hillier L."/>
            <person name="Hinrichs A.S."/>
            <person name="Holmes I."/>
            <person name="Hoskins R.A."/>
            <person name="Hubisz M.J."/>
            <person name="Hultmark D."/>
            <person name="Huntley M.A."/>
            <person name="Jaffe D.B."/>
            <person name="Jagadeeshan S."/>
            <person name="Jeck W.R."/>
            <person name="Johnson J."/>
            <person name="Jones C.D."/>
            <person name="Jordan W.C."/>
            <person name="Karpen G.H."/>
            <person name="Kataoka E."/>
            <person name="Keightley P.D."/>
            <person name="Kheradpour P."/>
            <person name="Kirkness E.F."/>
            <person name="Koerich L.B."/>
            <person name="Kristiansen K."/>
            <person name="Kudrna D."/>
            <person name="Kulathinal R.J."/>
            <person name="Kumar S."/>
            <person name="Kwok R."/>
            <person name="Lander E."/>
            <person name="Langley C.H."/>
            <person name="Lapoint R."/>
            <person name="Lazzaro B.P."/>
            <person name="Lee S.J."/>
            <person name="Levesque L."/>
            <person name="Li R."/>
            <person name="Lin C.F."/>
            <person name="Lin M.F."/>
            <person name="Lindblad-Toh K."/>
            <person name="Llopart A."/>
            <person name="Long M."/>
            <person name="Low L."/>
            <person name="Lozovsky E."/>
            <person name="Lu J."/>
            <person name="Luo M."/>
            <person name="Machado C.A."/>
            <person name="Makalowski W."/>
            <person name="Marzo M."/>
            <person name="Matsuda M."/>
            <person name="Matzkin L."/>
            <person name="McAllister B."/>
            <person name="McBride C.S."/>
            <person name="McKernan B."/>
            <person name="McKernan K."/>
            <person name="Mendez-Lago M."/>
            <person name="Minx P."/>
            <person name="Mollenhauer M.U."/>
            <person name="Montooth K."/>
            <person name="Mount S.M."/>
            <person name="Mu X."/>
            <person name="Myers E."/>
            <person name="Negre B."/>
            <person name="Newfeld S."/>
            <person name="Nielsen R."/>
            <person name="Noor M.A."/>
            <person name="O'Grady P."/>
            <person name="Pachter L."/>
            <person name="Papaceit M."/>
            <person name="Parisi M.J."/>
            <person name="Parisi M."/>
            <person name="Parts L."/>
            <person name="Pedersen J.S."/>
            <person name="Pesole G."/>
            <person name="Phillippy A.M."/>
            <person name="Ponting C.P."/>
            <person name="Pop M."/>
            <person name="Porcelli D."/>
            <person name="Powell J.R."/>
            <person name="Prohaska S."/>
            <person name="Pruitt K."/>
            <person name="Puig M."/>
            <person name="Quesneville H."/>
            <person name="Ram K.R."/>
            <person name="Rand D."/>
            <person name="Rasmussen M.D."/>
            <person name="Reed L.K."/>
            <person name="Reenan R."/>
            <person name="Reily A."/>
            <person name="Remington K.A."/>
            <person name="Rieger T.T."/>
            <person name="Ritchie M.G."/>
            <person name="Robin C."/>
            <person name="Rogers Y.H."/>
            <person name="Rohde C."/>
            <person name="Rozas J."/>
            <person name="Rubenfield M.J."/>
            <person name="Ruiz A."/>
            <person name="Russo S."/>
            <person name="Salzberg S.L."/>
            <person name="Sanchez-Gracia A."/>
            <person name="Saranga D.J."/>
            <person name="Sato H."/>
            <person name="Schaeffer S.W."/>
            <person name="Schatz M.C."/>
            <person name="Schlenke T."/>
            <person name="Schwartz R."/>
            <person name="Segarra C."/>
            <person name="Singh R.S."/>
            <person name="Sirot L."/>
            <person name="Sirota M."/>
            <person name="Sisneros N.B."/>
            <person name="Smith C.D."/>
            <person name="Smith T.F."/>
            <person name="Spieth J."/>
            <person name="Stage D.E."/>
            <person name="Stark A."/>
            <person name="Stephan W."/>
            <person name="Strausberg R.L."/>
            <person name="Strempel S."/>
            <person name="Sturgill D."/>
            <person name="Sutton G."/>
            <person name="Sutton G.G."/>
            <person name="Tao W."/>
            <person name="Teichmann S."/>
            <person name="Tobari Y.N."/>
            <person name="Tomimura Y."/>
            <person name="Tsolas J.M."/>
            <person name="Valente V.L."/>
            <person name="Venter E."/>
            <person name="Venter J.C."/>
            <person name="Vicario S."/>
            <person name="Vieira F.G."/>
            <person name="Vilella A.J."/>
            <person name="Villasante A."/>
            <person name="Walenz B."/>
            <person name="Wang J."/>
            <person name="Wasserman M."/>
            <person name="Watts T."/>
            <person name="Wilson D."/>
            <person name="Wilson R.K."/>
            <person name="Wing R.A."/>
            <person name="Wolfner M.F."/>
            <person name="Wong A."/>
            <person name="Wong G.K."/>
            <person name="Wu C.I."/>
            <person name="Wu G."/>
            <person name="Yamamoto D."/>
            <person name="Yang H.P."/>
            <person name="Yang S.P."/>
            <person name="Yorke J.A."/>
            <person name="Yoshida K."/>
            <person name="Zdobnov E."/>
            <person name="Zhang P."/>
            <person name="Zhang Y."/>
            <person name="Zimin A.V."/>
            <person name="Baldwin J."/>
            <person name="Abdouelleil A."/>
            <person name="Abdulkadir J."/>
            <person name="Abebe A."/>
            <person name="Abera B."/>
            <person name="Abreu J."/>
            <person name="Acer S.C."/>
            <person name="Aftuck L."/>
            <person name="Alexander A."/>
            <person name="An P."/>
            <person name="Anderson E."/>
            <person name="Anderson S."/>
            <person name="Arachi H."/>
            <person name="Azer M."/>
            <person name="Bachantsang P."/>
            <person name="Barry A."/>
            <person name="Bayul T."/>
            <person name="Berlin A."/>
            <person name="Bessette D."/>
            <person name="Bloom T."/>
            <person name="Blye J."/>
            <person name="Boguslavskiy L."/>
            <person name="Bonnet C."/>
            <person name="Boukhgalter B."/>
            <person name="Bourzgui I."/>
            <person name="Brown A."/>
            <person name="Cahill P."/>
            <person name="Channer S."/>
            <person name="Cheshatsang Y."/>
            <person name="Chuda L."/>
            <person name="Citroen M."/>
            <person name="Collymore A."/>
            <person name="Cooke P."/>
            <person name="Costello M."/>
            <person name="D'Aco K."/>
            <person name="Daza R."/>
            <person name="De Haan G."/>
            <person name="DeGray S."/>
            <person name="DeMaso C."/>
            <person name="Dhargay N."/>
            <person name="Dooley K."/>
            <person name="Dooley E."/>
            <person name="Doricent M."/>
            <person name="Dorje P."/>
            <person name="Dorjee K."/>
            <person name="Dupes A."/>
            <person name="Elong R."/>
            <person name="Falk J."/>
            <person name="Farina A."/>
            <person name="Faro S."/>
            <person name="Ferguson D."/>
            <person name="Fisher S."/>
            <person name="Foley C.D."/>
            <person name="Franke A."/>
            <person name="Friedrich D."/>
            <person name="Gadbois L."/>
            <person name="Gearin G."/>
            <person name="Gearin C.R."/>
            <person name="Giannoukos G."/>
            <person name="Goode T."/>
            <person name="Graham J."/>
            <person name="Grandbois E."/>
            <person name="Grewal S."/>
            <person name="Gyaltsen K."/>
            <person name="Hafez N."/>
            <person name="Hagos B."/>
            <person name="Hall J."/>
            <person name="Henson C."/>
            <person name="Hollinger A."/>
            <person name="Honan T."/>
            <person name="Huard M.D."/>
            <person name="Hughes L."/>
            <person name="Hurhula B."/>
            <person name="Husby M.E."/>
            <person name="Kamat A."/>
            <person name="Kanga B."/>
            <person name="Kashin S."/>
            <person name="Khazanovich D."/>
            <person name="Kisner P."/>
            <person name="Lance K."/>
            <person name="Lara M."/>
            <person name="Lee W."/>
            <person name="Lennon N."/>
            <person name="Letendre F."/>
            <person name="LeVine R."/>
            <person name="Lipovsky A."/>
            <person name="Liu X."/>
            <person name="Liu J."/>
            <person name="Liu S."/>
            <person name="Lokyitsang T."/>
            <person name="Lokyitsang Y."/>
            <person name="Lubonja R."/>
            <person name="Lui A."/>
            <person name="MacDonald P."/>
            <person name="Magnisalis V."/>
            <person name="Maru K."/>
            <person name="Matthews C."/>
            <person name="McCusker W."/>
            <person name="McDonough S."/>
            <person name="Mehta T."/>
            <person name="Meldrim J."/>
            <person name="Meneus L."/>
            <person name="Mihai O."/>
            <person name="Mihalev A."/>
            <person name="Mihova T."/>
            <person name="Mittelman R."/>
            <person name="Mlenga V."/>
            <person name="Montmayeur A."/>
            <person name="Mulrain L."/>
            <person name="Navidi A."/>
            <person name="Naylor J."/>
            <person name="Negash T."/>
            <person name="Nguyen T."/>
            <person name="Nguyen N."/>
            <person name="Nicol R."/>
            <person name="Norbu C."/>
            <person name="Norbu N."/>
            <person name="Novod N."/>
            <person name="O'Neill B."/>
            <person name="Osman S."/>
            <person name="Markiewicz E."/>
            <person name="Oyono O.L."/>
            <person name="Patti C."/>
            <person name="Phunkhang P."/>
            <person name="Pierre F."/>
            <person name="Priest M."/>
            <person name="Raghuraman S."/>
            <person name="Rege F."/>
            <person name="Reyes R."/>
            <person name="Rise C."/>
            <person name="Rogov P."/>
            <person name="Ross K."/>
            <person name="Ryan E."/>
            <person name="Settipalli S."/>
            <person name="Shea T."/>
            <person name="Sherpa N."/>
            <person name="Shi L."/>
            <person name="Shih D."/>
            <person name="Sparrow T."/>
            <person name="Spaulding J."/>
            <person name="Stalker J."/>
            <person name="Stange-Thomann N."/>
            <person name="Stavropoulos S."/>
            <person name="Stone C."/>
            <person name="Strader C."/>
            <person name="Tesfaye S."/>
            <person name="Thomson T."/>
            <person name="Thoulutsang Y."/>
            <person name="Thoulutsang D."/>
            <person name="Topham K."/>
            <person name="Topping I."/>
            <person name="Tsamla T."/>
            <person name="Vassiliev H."/>
            <person name="Vo A."/>
            <person name="Wangchuk T."/>
            <person name="Wangdi T."/>
            <person name="Weiand M."/>
            <person name="Wilkinson J."/>
            <person name="Wilson A."/>
            <person name="Yadav S."/>
            <person name="Young G."/>
            <person name="Yu Q."/>
            <person name="Zembek L."/>
            <person name="Zhong D."/>
            <person name="Zimmer A."/>
            <person name="Zwirko Z."/>
            <person name="Jaffe D.B."/>
            <person name="Alvarez P."/>
            <person name="Brockman W."/>
            <person name="Butler J."/>
            <person name="Chin C."/>
            <person name="Gnerre S."/>
            <person name="Grabherr M."/>
            <person name="Kleber M."/>
            <person name="Mauceli E."/>
            <person name="MacCallum I."/>
        </authorList>
    </citation>
    <scope>NUCLEOTIDE SEQUENCE [LARGE SCALE GENOMIC DNA]</scope>
    <source>
        <strain evidence="7">Tucson 14030-0811.24</strain>
    </source>
</reference>
<evidence type="ECO:0000256" key="2">
    <source>
        <dbReference type="RuleBase" id="RU003968"/>
    </source>
</evidence>
<dbReference type="PANTHER" id="PTHR11552:SF226">
    <property type="entry name" value="RE28171P"/>
    <property type="match status" value="1"/>
</dbReference>
<organism evidence="6 7">
    <name type="scientific">Drosophila willistoni</name>
    <name type="common">Fruit fly</name>
    <dbReference type="NCBI Taxonomy" id="7260"/>
    <lineage>
        <taxon>Eukaryota</taxon>
        <taxon>Metazoa</taxon>
        <taxon>Ecdysozoa</taxon>
        <taxon>Arthropoda</taxon>
        <taxon>Hexapoda</taxon>
        <taxon>Insecta</taxon>
        <taxon>Pterygota</taxon>
        <taxon>Neoptera</taxon>
        <taxon>Endopterygota</taxon>
        <taxon>Diptera</taxon>
        <taxon>Brachycera</taxon>
        <taxon>Muscomorpha</taxon>
        <taxon>Ephydroidea</taxon>
        <taxon>Drosophilidae</taxon>
        <taxon>Drosophila</taxon>
        <taxon>Sophophora</taxon>
    </lineage>
</organism>
<keyword evidence="2" id="KW-0274">FAD</keyword>
<protein>
    <recommendedName>
        <fullName evidence="4 5">Glucose-methanol-choline oxidoreductase N-terminal domain-containing protein</fullName>
    </recommendedName>
</protein>
<dbReference type="OrthoDB" id="269227at2759"/>
<dbReference type="AlphaFoldDB" id="B4MTA0"/>
<keyword evidence="6" id="KW-0560">Oxidoreductase</keyword>
<evidence type="ECO:0000256" key="1">
    <source>
        <dbReference type="ARBA" id="ARBA00010790"/>
    </source>
</evidence>
<dbReference type="InterPro" id="IPR007867">
    <property type="entry name" value="GMC_OxRtase_C"/>
</dbReference>
<dbReference type="SUPFAM" id="SSF51905">
    <property type="entry name" value="FAD/NAD(P)-binding domain"/>
    <property type="match status" value="1"/>
</dbReference>
<dbReference type="PANTHER" id="PTHR11552">
    <property type="entry name" value="GLUCOSE-METHANOL-CHOLINE GMC OXIDOREDUCTASE"/>
    <property type="match status" value="1"/>
</dbReference>
<feature type="domain" description="Glucose-methanol-choline oxidoreductase N-terminal" evidence="5">
    <location>
        <begin position="538"/>
        <end position="552"/>
    </location>
</feature>
<feature type="compositionally biased region" description="Low complexity" evidence="3">
    <location>
        <begin position="44"/>
        <end position="65"/>
    </location>
</feature>
<feature type="non-terminal residue" evidence="6">
    <location>
        <position position="853"/>
    </location>
</feature>
<dbReference type="Proteomes" id="UP000007798">
    <property type="component" value="Unassembled WGS sequence"/>
</dbReference>
<evidence type="ECO:0000256" key="3">
    <source>
        <dbReference type="SAM" id="MobiDB-lite"/>
    </source>
</evidence>
<feature type="compositionally biased region" description="Low complexity" evidence="3">
    <location>
        <begin position="219"/>
        <end position="237"/>
    </location>
</feature>
<evidence type="ECO:0000313" key="7">
    <source>
        <dbReference type="Proteomes" id="UP000007798"/>
    </source>
</evidence>
<dbReference type="Gene3D" id="3.50.50.60">
    <property type="entry name" value="FAD/NAD(P)-binding domain"/>
    <property type="match status" value="1"/>
</dbReference>
<proteinExistence type="inferred from homology"/>
<dbReference type="EMBL" id="CH963851">
    <property type="protein sequence ID" value="EDW75339.2"/>
    <property type="molecule type" value="Genomic_DNA"/>
</dbReference>
<dbReference type="PROSITE" id="PS00624">
    <property type="entry name" value="GMC_OXRED_2"/>
    <property type="match status" value="1"/>
</dbReference>
<comment type="similarity">
    <text evidence="1 2">Belongs to the GMC oxidoreductase family.</text>
</comment>
<dbReference type="Pfam" id="PF00732">
    <property type="entry name" value="GMC_oxred_N"/>
    <property type="match status" value="1"/>
</dbReference>
<feature type="compositionally biased region" description="Low complexity" evidence="3">
    <location>
        <begin position="248"/>
        <end position="265"/>
    </location>
</feature>
<evidence type="ECO:0000259" key="5">
    <source>
        <dbReference type="PROSITE" id="PS00624"/>
    </source>
</evidence>
<dbReference type="InterPro" id="IPR000172">
    <property type="entry name" value="GMC_OxRdtase_N"/>
</dbReference>
<dbReference type="Gene3D" id="3.30.560.10">
    <property type="entry name" value="Glucose Oxidase, domain 3"/>
    <property type="match status" value="1"/>
</dbReference>
<sequence>MGQEISQQQQQQHQQQLTHYHKRSQQQQQQLRKSYNPQKDPIYTPSSHLSSSSYSNTTSSSTSTSNAHSDYEANYRLRHKYNLSKQTYERTKILGKGATTSTSQSSDTDSHYAKLNSKYLHRCSSQSSDSGIYNSSCHCSSLSSLSAVSSSSASSSSGCPSSSLLSSKSSHSLDKQKHYLSHHLYIKSYLDILEEDERARAHFKSARPGGIRNYTPKILASGGESSSSTLSASAPTSGYGGYTQRQRSTSTSIASASTVTTTPSVDPENKVQEPSAIHRQYDFVVIGGGSAGAVVANRLSENRNWTVLLLEAGGDETEISDVPALAGYLQLTELDWKYQTTPSSTRQYCQAMKGDRCFWPRGKVLGGSSVLNAMVYVRGSKNDYDHWASLGNPGWDYGQMLKYFLKSEDVRNPYLAKTPYHETGGYLTVQEAPWRTPLSIAFLQAGMEMGYENRDINGAQQTGFMLTQSTIRRGARCSTGKAFIRPVRLRKNLDVLLHAEATRILFDAKQKRAFGVEYMKNGRKQLVFVRREVIVSAGALNTPKLLMLSGVGPAEHLQEHNIPVISDLPVGSNMQDHVGLGGLTFVVDAPLTVTRNRFQTIPVSMEYILRERGPMTFSGVEGVAFLNTKYQDPSVDWPDVQFHFCPSSINSDGGEQIRKILNLRDGFYNTVYKPLQHSETWSILPLLLRPKSTGWVRLNSRNPLQPPKIIPNYFAHQEDIDVLVEGIKLAINVSNTQAFQRFGSRLHNIPLPGCRHLPFQSDAYWACCIKEFTFTIYHPAGTCRMGPSWDVTAVVDPRLRVYGVSGVRVVDASIMPTIVNGNPNAPVIAIGEKASDMIKEDWGARRPQPAAPP</sequence>
<keyword evidence="2" id="KW-0285">Flavoprotein</keyword>
<accession>B4MTA0</accession>
<feature type="domain" description="Glucose-methanol-choline oxidoreductase N-terminal" evidence="4">
    <location>
        <begin position="362"/>
        <end position="385"/>
    </location>
</feature>
<dbReference type="InParanoid" id="B4MTA0"/>
<gene>
    <name evidence="6" type="primary">Dwil\GK19743</name>
    <name evidence="6" type="ORF">Dwil_GK19743</name>
</gene>
<evidence type="ECO:0000313" key="6">
    <source>
        <dbReference type="EMBL" id="EDW75339.2"/>
    </source>
</evidence>
<dbReference type="FunCoup" id="B4MTA0">
    <property type="interactions" value="9"/>
</dbReference>
<dbReference type="SMR" id="B4MTA0"/>
<dbReference type="InterPro" id="IPR012132">
    <property type="entry name" value="GMC_OxRdtase"/>
</dbReference>
<dbReference type="SUPFAM" id="SSF54373">
    <property type="entry name" value="FAD-linked reductases, C-terminal domain"/>
    <property type="match status" value="1"/>
</dbReference>
<name>B4MTA0_DROWI</name>
<dbReference type="KEGG" id="dwi:6641363"/>
<feature type="region of interest" description="Disordered" evidence="3">
    <location>
        <begin position="1"/>
        <end position="71"/>
    </location>
</feature>
<dbReference type="GO" id="GO:0050660">
    <property type="term" value="F:flavin adenine dinucleotide binding"/>
    <property type="evidence" value="ECO:0007669"/>
    <property type="project" value="InterPro"/>
</dbReference>